<dbReference type="EMBL" id="JAERMS010000039">
    <property type="protein sequence ID" value="MBO1364141.1"/>
    <property type="molecule type" value="Genomic_DNA"/>
</dbReference>
<keyword evidence="1" id="KW-0255">Endonuclease</keyword>
<dbReference type="Pfam" id="PF09491">
    <property type="entry name" value="RE_AlwI"/>
    <property type="match status" value="1"/>
</dbReference>
<proteinExistence type="predicted"/>
<gene>
    <name evidence="1" type="ORF">JHU38_10245</name>
</gene>
<evidence type="ECO:0000313" key="1">
    <source>
        <dbReference type="EMBL" id="MBO1364141.1"/>
    </source>
</evidence>
<keyword evidence="1" id="KW-0540">Nuclease</keyword>
<dbReference type="InterPro" id="IPR018573">
    <property type="entry name" value="Restrct_endonuc_II_AlwI"/>
</dbReference>
<sequence>MSTYERIPYASFLWKFGTTSFRTKEFNRKTELQLQLLNEFWKKPEYANYGWERKYMFDGQEDIYWIKNRYYDWLVDNKFMEGGEPESIKYKTAREKTSGLYDMGLLNENHRLTEVGYKLLEMTSSEQFLEKNELGISMDSQLYLEQLLKLSSSDTGSTVRPLIVVLYLLSQLDYLSYDEFRYLMPLCTNKESTSYILMFIKDLRNGTGTIDTVIKNFLLLQSNYQKGLERFVNNEFSEALLLSVGMNRKSATYDKSYVPLYELMYAVYIKNDSSRIYEMFNSLKKFQSSIAIKWKQLMFDTSLTSQVKKEPISHLLPLPDNVTTSEKDFKEFFFLTMHLNKAKATLEDYLDLNRRYLGLTNCFIFEDNLVKLDIVPKQYFESAIDELYKQAYKKSNLLEVCCPISDICPALVFDKQKIINGLNEELGIHVETIEDAYNEVDKIRYSRFNKLVDLKFTDAKILKLLSDFEN</sequence>
<organism evidence="1 2">
    <name type="scientific">Prevotella illustrans</name>
    <dbReference type="NCBI Taxonomy" id="2800387"/>
    <lineage>
        <taxon>Bacteria</taxon>
        <taxon>Pseudomonadati</taxon>
        <taxon>Bacteroidota</taxon>
        <taxon>Bacteroidia</taxon>
        <taxon>Bacteroidales</taxon>
        <taxon>Prevotellaceae</taxon>
        <taxon>Prevotella</taxon>
    </lineage>
</organism>
<keyword evidence="2" id="KW-1185">Reference proteome</keyword>
<accession>A0ABS3M7T8</accession>
<evidence type="ECO:0000313" key="2">
    <source>
        <dbReference type="Proteomes" id="UP000664265"/>
    </source>
</evidence>
<protein>
    <submittedName>
        <fullName evidence="1">AlwI family type II restriction endonuclease</fullName>
    </submittedName>
</protein>
<name>A0ABS3M7T8_9BACT</name>
<comment type="caution">
    <text evidence="1">The sequence shown here is derived from an EMBL/GenBank/DDBJ whole genome shotgun (WGS) entry which is preliminary data.</text>
</comment>
<dbReference type="Proteomes" id="UP000664265">
    <property type="component" value="Unassembled WGS sequence"/>
</dbReference>
<keyword evidence="1" id="KW-0378">Hydrolase</keyword>
<reference evidence="1 2" key="1">
    <citation type="submission" date="2021-01" db="EMBL/GenBank/DDBJ databases">
        <title>Prevotella A2931 sp. nov.</title>
        <authorList>
            <person name="Buhl M."/>
            <person name="Oberhettinger P."/>
        </authorList>
    </citation>
    <scope>NUCLEOTIDE SEQUENCE [LARGE SCALE GENOMIC DNA]</scope>
    <source>
        <strain evidence="1 2">A2931</strain>
    </source>
</reference>
<dbReference type="GO" id="GO:0004519">
    <property type="term" value="F:endonuclease activity"/>
    <property type="evidence" value="ECO:0007669"/>
    <property type="project" value="UniProtKB-KW"/>
</dbReference>